<name>A0ACC2WNH1_9TREE</name>
<dbReference type="Proteomes" id="UP001243375">
    <property type="component" value="Unassembled WGS sequence"/>
</dbReference>
<dbReference type="EMBL" id="JASBWU010000022">
    <property type="protein sequence ID" value="KAJ9113182.1"/>
    <property type="molecule type" value="Genomic_DNA"/>
</dbReference>
<gene>
    <name evidence="1" type="ORF">QFC22_006021</name>
</gene>
<evidence type="ECO:0000313" key="2">
    <source>
        <dbReference type="Proteomes" id="UP001243375"/>
    </source>
</evidence>
<sequence length="1513" mass="157126">MHPSKANQLWALLLALLAISNPAIVIASAVSTSNLSIAVGTQSNLGVGVVPSRHQKMEKRFVGSLRNDPAMRRKLGRGDGDTVHVGRGGKFELVKKQQLTSDVTVDQNTFDAVKLAALIESIVAGDEKTVSSSASTGSSLIASASITTTTSVITSSSTTTSQLLPTSTADSTTLASTSMLSLADATEATTSPLARTTPPSSTVSPSSTMDVSSSSAGVSREDVIESTTQAVTESSAQAVIESSTQAVISTESTELEWIWQLVKPWRMHTFRRRGDAHSGVLRKRQVENMDGEDVHSVQIGTNTSVVAANLASGTGWIDTLSSWVPSASITPPAADLSSVDGAPSVIGSDVMESFPTSYVEPVPMALSTSLPDLETWSAMTVALSNAELLDQVASTGESRLGVRSEAIVASGATEEPQEIGLGAPDPASESLAGMEMAPVPTQTLAPSWQEVEVARLASGTRDSWPPGTQGWFDLAQPISTPSQPAGALDESALPEDVPTLSLFFSGALVSPAATLALADSSDHPLVTGPTRYSGAAESTTEIQGTRDLAGRPFQTYEVITYTRPTPSLPRAPEIPAGSASRDRYPKPSNASENSRYFHHDSGIVSASTTPPVPSSTLMPQVTGGASSAYEEPSSVPTPTLSPVSTEEQVPTPSSTNVESDIANTTSSSDGASAPAASSTDILVERSSSVSTPASTALPEVTTIVTVVTESQSDASTLSSTLMAPPVESSATVPLSTADPITSDIRSSVPTGTVDETVLTPGASTGPTASATSDLSLASSTDSNDSSSIVQSTSLIVEVPSSTSVLFEQPSSTIATIPSSSESISSDILSSSTVILPGTSTLTKIPQPTTSQDTFSSFVESSALPEPTPTTPMSFVQTSTEVFQSTWMDASSSSEAFPTSSVASSSTDTVESSPIASTSVSSDGFTSTVTFASVVPTTTASQNVSSEPTSTSMGSTSMESSQASSMSSGQSTQTKAIETSTESIDLQSSTATSSDIPIATGGSNSTTSQMETGIPVSVTTTSAMTEPTQTISGNQTVSITGNATFTDTATSSPVVTAPASESSGFEWASSSDTSSPTASSSSEEPYIPSQTYLIYATPTSTPSSWTADQASWATESVSVTTSSAVIMPSTATIPSNVPTIIVPYNSPAATAGTEKSKTSSDASNASSLISILLNANNYPWDFVVSNSDATSQLFINFPLMIANALGIDESNVTTYALQAYSPAAVQGESTSVLTRWIGYIPTAKVTDLSSYIKTPSSPLYRQAGIAGQLAAQIDSSYPLTGSSTSASTSSDPESSESESKSKNHRDIIIGVCVGVGGALWVALVFWIYRRVKRNHDANVHKRLSEHGSFVGNGMDGGYLPEGRHSRTSSLAASEIDARPSSFYADPSENEARNRRQSHAATQRTTWNARASHEQGRPDRLSTTGFSSWFRSSGSHNSHSNRLSHGEGFGSLPQMTQLQNPFADSAHRSYLDQGPNRSGGGASTWRRSHTPKPISKNQIGQPTLQANSLEFTDHR</sequence>
<keyword evidence="2" id="KW-1185">Reference proteome</keyword>
<protein>
    <submittedName>
        <fullName evidence="1">Uncharacterized protein</fullName>
    </submittedName>
</protein>
<evidence type="ECO:0000313" key="1">
    <source>
        <dbReference type="EMBL" id="KAJ9113182.1"/>
    </source>
</evidence>
<accession>A0ACC2WNH1</accession>
<comment type="caution">
    <text evidence="1">The sequence shown here is derived from an EMBL/GenBank/DDBJ whole genome shotgun (WGS) entry which is preliminary data.</text>
</comment>
<organism evidence="1 2">
    <name type="scientific">Naganishia vaughanmartiniae</name>
    <dbReference type="NCBI Taxonomy" id="1424756"/>
    <lineage>
        <taxon>Eukaryota</taxon>
        <taxon>Fungi</taxon>
        <taxon>Dikarya</taxon>
        <taxon>Basidiomycota</taxon>
        <taxon>Agaricomycotina</taxon>
        <taxon>Tremellomycetes</taxon>
        <taxon>Filobasidiales</taxon>
        <taxon>Filobasidiaceae</taxon>
        <taxon>Naganishia</taxon>
    </lineage>
</organism>
<reference evidence="1" key="1">
    <citation type="submission" date="2023-04" db="EMBL/GenBank/DDBJ databases">
        <title>Draft Genome sequencing of Naganishia species isolated from polar environments using Oxford Nanopore Technology.</title>
        <authorList>
            <person name="Leo P."/>
            <person name="Venkateswaran K."/>
        </authorList>
    </citation>
    <scope>NUCLEOTIDE SEQUENCE</scope>
    <source>
        <strain evidence="1">MNA-CCFEE 5425</strain>
    </source>
</reference>
<proteinExistence type="predicted"/>